<evidence type="ECO:0000256" key="7">
    <source>
        <dbReference type="ARBA" id="ARBA00022989"/>
    </source>
</evidence>
<reference evidence="14 15" key="1">
    <citation type="submission" date="2018-06" db="EMBL/GenBank/DDBJ databases">
        <authorList>
            <consortium name="Pathogen Informatics"/>
            <person name="Doyle S."/>
        </authorList>
    </citation>
    <scope>NUCLEOTIDE SEQUENCE [LARGE SCALE GENOMIC DNA]</scope>
    <source>
        <strain evidence="14 15">NCTC13160</strain>
    </source>
</reference>
<dbReference type="STRING" id="93220.A6P55_13050"/>
<dbReference type="Pfam" id="PF00482">
    <property type="entry name" value="T2SSF"/>
    <property type="match status" value="2"/>
</dbReference>
<dbReference type="InterPro" id="IPR003004">
    <property type="entry name" value="GspF/PilC"/>
</dbReference>
<feature type="domain" description="Type II secretion system protein GspF" evidence="13">
    <location>
        <begin position="264"/>
        <end position="359"/>
    </location>
</feature>
<evidence type="ECO:0000256" key="6">
    <source>
        <dbReference type="ARBA" id="ARBA00022692"/>
    </source>
</evidence>
<evidence type="ECO:0000256" key="4">
    <source>
        <dbReference type="ARBA" id="ARBA00022448"/>
    </source>
</evidence>
<keyword evidence="4 10" id="KW-0813">Transport</keyword>
<keyword evidence="5" id="KW-1003">Cell membrane</keyword>
<dbReference type="AlphaFoldDB" id="A0A378YRW3"/>
<comment type="similarity">
    <text evidence="3 10">Belongs to the GSP F family.</text>
</comment>
<accession>A0A378YRW3</accession>
<dbReference type="PRINTS" id="PR00812">
    <property type="entry name" value="BCTERIALGSPF"/>
</dbReference>
<dbReference type="PANTHER" id="PTHR30012">
    <property type="entry name" value="GENERAL SECRETION PATHWAY PROTEIN"/>
    <property type="match status" value="1"/>
</dbReference>
<dbReference type="InterPro" id="IPR042094">
    <property type="entry name" value="T2SS_GspF_sf"/>
</dbReference>
<sequence>MTTFEARVVRGARICVECIEASDAAHARARLADDDCQVVSIRRAGRPLAVPSRSPRFDVPLFAHELGALLDAGLTVVEAIEALREKAPRAADGRIFGDLLNAMYDGLPCSVALGRLPSTFPPLFVASVAAAEHTGHLAAALLRYRQYEQHVETLRKRVQSAMTYPAVVIAAGVAILTFLLFYVVPRFAAVLQSAPHLPATGRLLVGWGALVDAHRVALLAGLGAMATALLFAGRSPDVRSRLLAAVWRLPRLREQHERFVLTRFYRTLGMLLGGGMPAVDAIGLASRLLPASYAHASVGALAQIRAGVPMSDAFLAHGLTTPIAVRLLRVAERGGGIDAMCERIAQFHDASLARARHVQQGVRTGADAHRRRGDRTGGVSALHADLRARRQSSGVTR</sequence>
<evidence type="ECO:0000313" key="15">
    <source>
        <dbReference type="Proteomes" id="UP000254573"/>
    </source>
</evidence>
<keyword evidence="6 10" id="KW-0812">Transmembrane</keyword>
<dbReference type="EMBL" id="UGSG01000001">
    <property type="protein sequence ID" value="SUA79290.1"/>
    <property type="molecule type" value="Genomic_DNA"/>
</dbReference>
<name>A0A378YRW3_9BURK</name>
<evidence type="ECO:0000256" key="8">
    <source>
        <dbReference type="ARBA" id="ARBA00023136"/>
    </source>
</evidence>
<dbReference type="InterPro" id="IPR001992">
    <property type="entry name" value="T2SS_GspF/T4SS_PilC_CS"/>
</dbReference>
<dbReference type="GO" id="GO:0005886">
    <property type="term" value="C:plasma membrane"/>
    <property type="evidence" value="ECO:0007669"/>
    <property type="project" value="UniProtKB-SubCell"/>
</dbReference>
<proteinExistence type="inferred from homology"/>
<organism evidence="14 15">
    <name type="scientific">Pandoraea pnomenusa</name>
    <dbReference type="NCBI Taxonomy" id="93220"/>
    <lineage>
        <taxon>Bacteria</taxon>
        <taxon>Pseudomonadati</taxon>
        <taxon>Pseudomonadota</taxon>
        <taxon>Betaproteobacteria</taxon>
        <taxon>Burkholderiales</taxon>
        <taxon>Burkholderiaceae</taxon>
        <taxon>Pandoraea</taxon>
    </lineage>
</organism>
<feature type="domain" description="Type II secretion system protein GspF" evidence="13">
    <location>
        <begin position="62"/>
        <end position="185"/>
    </location>
</feature>
<evidence type="ECO:0000256" key="9">
    <source>
        <dbReference type="ARBA" id="ARBA00030750"/>
    </source>
</evidence>
<dbReference type="PANTHER" id="PTHR30012:SF0">
    <property type="entry name" value="TYPE II SECRETION SYSTEM PROTEIN F-RELATED"/>
    <property type="match status" value="1"/>
</dbReference>
<feature type="transmembrane region" description="Helical" evidence="12">
    <location>
        <begin position="204"/>
        <end position="232"/>
    </location>
</feature>
<evidence type="ECO:0000256" key="3">
    <source>
        <dbReference type="ARBA" id="ARBA00005745"/>
    </source>
</evidence>
<dbReference type="RefSeq" id="WP_218026214.1">
    <property type="nucleotide sequence ID" value="NZ_CP009553.3"/>
</dbReference>
<protein>
    <recommendedName>
        <fullName evidence="9">General secretion pathway protein F</fullName>
    </recommendedName>
</protein>
<evidence type="ECO:0000259" key="13">
    <source>
        <dbReference type="Pfam" id="PF00482"/>
    </source>
</evidence>
<evidence type="ECO:0000256" key="5">
    <source>
        <dbReference type="ARBA" id="ARBA00022475"/>
    </source>
</evidence>
<evidence type="ECO:0000256" key="12">
    <source>
        <dbReference type="SAM" id="Phobius"/>
    </source>
</evidence>
<evidence type="ECO:0000313" key="14">
    <source>
        <dbReference type="EMBL" id="SUA79290.1"/>
    </source>
</evidence>
<keyword evidence="8 12" id="KW-0472">Membrane</keyword>
<feature type="transmembrane region" description="Helical" evidence="12">
    <location>
        <begin position="164"/>
        <end position="184"/>
    </location>
</feature>
<evidence type="ECO:0000256" key="1">
    <source>
        <dbReference type="ARBA" id="ARBA00002684"/>
    </source>
</evidence>
<dbReference type="GO" id="GO:0015628">
    <property type="term" value="P:protein secretion by the type II secretion system"/>
    <property type="evidence" value="ECO:0007669"/>
    <property type="project" value="TreeGrafter"/>
</dbReference>
<comment type="function">
    <text evidence="1">Component of the type II secretion system inner membrane complex required for the energy-dependent secretion of extracellular factors such as proteases and toxins from the periplasm.</text>
</comment>
<evidence type="ECO:0000256" key="10">
    <source>
        <dbReference type="RuleBase" id="RU003923"/>
    </source>
</evidence>
<evidence type="ECO:0000256" key="2">
    <source>
        <dbReference type="ARBA" id="ARBA00004651"/>
    </source>
</evidence>
<comment type="subcellular location">
    <subcellularLocation>
        <location evidence="10">Cell inner membrane</location>
        <topology evidence="10">Multi-pass membrane protein</topology>
    </subcellularLocation>
    <subcellularLocation>
        <location evidence="2">Cell membrane</location>
        <topology evidence="2">Multi-pass membrane protein</topology>
    </subcellularLocation>
</comment>
<feature type="region of interest" description="Disordered" evidence="11">
    <location>
        <begin position="360"/>
        <end position="397"/>
    </location>
</feature>
<dbReference type="PROSITE" id="PS00874">
    <property type="entry name" value="T2SP_F"/>
    <property type="match status" value="1"/>
</dbReference>
<evidence type="ECO:0000256" key="11">
    <source>
        <dbReference type="SAM" id="MobiDB-lite"/>
    </source>
</evidence>
<keyword evidence="7 12" id="KW-1133">Transmembrane helix</keyword>
<gene>
    <name evidence="14" type="primary">epsF</name>
    <name evidence="14" type="ORF">NCTC13160_03145</name>
</gene>
<dbReference type="InterPro" id="IPR018076">
    <property type="entry name" value="T2SS_GspF_dom"/>
</dbReference>
<dbReference type="Proteomes" id="UP000254573">
    <property type="component" value="Unassembled WGS sequence"/>
</dbReference>
<dbReference type="Gene3D" id="1.20.81.30">
    <property type="entry name" value="Type II secretion system (T2SS), domain F"/>
    <property type="match status" value="2"/>
</dbReference>